<dbReference type="RefSeq" id="WP_329412306.1">
    <property type="nucleotide sequence ID" value="NZ_CP109441.1"/>
</dbReference>
<protein>
    <submittedName>
        <fullName evidence="1">Uncharacterized protein</fullName>
    </submittedName>
</protein>
<evidence type="ECO:0000313" key="2">
    <source>
        <dbReference type="Proteomes" id="UP001432062"/>
    </source>
</evidence>
<dbReference type="EMBL" id="CP109441">
    <property type="protein sequence ID" value="WUV48020.1"/>
    <property type="molecule type" value="Genomic_DNA"/>
</dbReference>
<reference evidence="1" key="1">
    <citation type="submission" date="2022-10" db="EMBL/GenBank/DDBJ databases">
        <title>The complete genomes of actinobacterial strains from the NBC collection.</title>
        <authorList>
            <person name="Joergensen T.S."/>
            <person name="Alvarez Arevalo M."/>
            <person name="Sterndorff E.B."/>
            <person name="Faurdal D."/>
            <person name="Vuksanovic O."/>
            <person name="Mourched A.-S."/>
            <person name="Charusanti P."/>
            <person name="Shaw S."/>
            <person name="Blin K."/>
            <person name="Weber T."/>
        </authorList>
    </citation>
    <scope>NUCLEOTIDE SEQUENCE</scope>
    <source>
        <strain evidence="1">NBC_01482</strain>
    </source>
</reference>
<evidence type="ECO:0000313" key="1">
    <source>
        <dbReference type="EMBL" id="WUV48020.1"/>
    </source>
</evidence>
<accession>A0ABZ1Z1N7</accession>
<proteinExistence type="predicted"/>
<name>A0ABZ1Z1N7_9NOCA</name>
<dbReference type="Proteomes" id="UP001432062">
    <property type="component" value="Chromosome"/>
</dbReference>
<keyword evidence="2" id="KW-1185">Reference proteome</keyword>
<sequence>MSENGGCKDGPSQHTLATLLLELTAPNNNFLILERLDVEQEYIQTYRHEDDTFDLEYRDGGPHFAGWISRRISLRVRVGRNPIAGRQWRAGVRQQSSSNSVVGHRR</sequence>
<organism evidence="1 2">
    <name type="scientific">Nocardia vinacea</name>
    <dbReference type="NCBI Taxonomy" id="96468"/>
    <lineage>
        <taxon>Bacteria</taxon>
        <taxon>Bacillati</taxon>
        <taxon>Actinomycetota</taxon>
        <taxon>Actinomycetes</taxon>
        <taxon>Mycobacteriales</taxon>
        <taxon>Nocardiaceae</taxon>
        <taxon>Nocardia</taxon>
    </lineage>
</organism>
<gene>
    <name evidence="1" type="ORF">OG563_07360</name>
</gene>